<dbReference type="Proteomes" id="UP000499080">
    <property type="component" value="Unassembled WGS sequence"/>
</dbReference>
<protein>
    <submittedName>
        <fullName evidence="1">Uncharacterized protein</fullName>
    </submittedName>
</protein>
<gene>
    <name evidence="1" type="ORF">AVEN_228719_1</name>
</gene>
<accession>A0A4Y2M9K8</accession>
<reference evidence="1 2" key="1">
    <citation type="journal article" date="2019" name="Sci. Rep.">
        <title>Orb-weaving spider Araneus ventricosus genome elucidates the spidroin gene catalogue.</title>
        <authorList>
            <person name="Kono N."/>
            <person name="Nakamura H."/>
            <person name="Ohtoshi R."/>
            <person name="Moran D.A.P."/>
            <person name="Shinohara A."/>
            <person name="Yoshida Y."/>
            <person name="Fujiwara M."/>
            <person name="Mori M."/>
            <person name="Tomita M."/>
            <person name="Arakawa K."/>
        </authorList>
    </citation>
    <scope>NUCLEOTIDE SEQUENCE [LARGE SCALE GENOMIC DNA]</scope>
</reference>
<evidence type="ECO:0000313" key="1">
    <source>
        <dbReference type="EMBL" id="GBN23349.1"/>
    </source>
</evidence>
<sequence length="111" mass="12971">MNFRPCRAELDAELQTCIARLLQLCSKLKLLYGCGPINSRMRWKKIRHAQKRKEGIILFPMYSPLVTHLKRLSDWLCCLYEATVNDSPKWMGLKLERTGGTQSKLCRTFRP</sequence>
<proteinExistence type="predicted"/>
<comment type="caution">
    <text evidence="1">The sequence shown here is derived from an EMBL/GenBank/DDBJ whole genome shotgun (WGS) entry which is preliminary data.</text>
</comment>
<evidence type="ECO:0000313" key="2">
    <source>
        <dbReference type="Proteomes" id="UP000499080"/>
    </source>
</evidence>
<organism evidence="1 2">
    <name type="scientific">Araneus ventricosus</name>
    <name type="common">Orbweaver spider</name>
    <name type="synonym">Epeira ventricosa</name>
    <dbReference type="NCBI Taxonomy" id="182803"/>
    <lineage>
        <taxon>Eukaryota</taxon>
        <taxon>Metazoa</taxon>
        <taxon>Ecdysozoa</taxon>
        <taxon>Arthropoda</taxon>
        <taxon>Chelicerata</taxon>
        <taxon>Arachnida</taxon>
        <taxon>Araneae</taxon>
        <taxon>Araneomorphae</taxon>
        <taxon>Entelegynae</taxon>
        <taxon>Araneoidea</taxon>
        <taxon>Araneidae</taxon>
        <taxon>Araneus</taxon>
    </lineage>
</organism>
<name>A0A4Y2M9K8_ARAVE</name>
<dbReference type="AlphaFoldDB" id="A0A4Y2M9K8"/>
<keyword evidence="2" id="KW-1185">Reference proteome</keyword>
<dbReference type="EMBL" id="BGPR01006985">
    <property type="protein sequence ID" value="GBN23349.1"/>
    <property type="molecule type" value="Genomic_DNA"/>
</dbReference>